<evidence type="ECO:0000313" key="1">
    <source>
        <dbReference type="EMBL" id="PZO80996.1"/>
    </source>
</evidence>
<dbReference type="Pfam" id="PF06620">
    <property type="entry name" value="DUF1150"/>
    <property type="match status" value="1"/>
</dbReference>
<dbReference type="AlphaFoldDB" id="A0A2W4ZH69"/>
<sequence length="89" mass="9988">MTYPEKEMTMQNDTNNDIIVRDMLRSLSQKDFLKVGMNEIAYVRPFPVQGQKSAVAVYAADGTQLSVLDSMDLALATLRHNDLMAVTLH</sequence>
<reference evidence="1 2" key="1">
    <citation type="submission" date="2017-08" db="EMBL/GenBank/DDBJ databases">
        <title>Infants hospitalized years apart are colonized by the same room-sourced microbial strains.</title>
        <authorList>
            <person name="Brooks B."/>
            <person name="Olm M.R."/>
            <person name="Firek B.A."/>
            <person name="Baker R."/>
            <person name="Thomas B.C."/>
            <person name="Morowitz M.J."/>
            <person name="Banfield J.F."/>
        </authorList>
    </citation>
    <scope>NUCLEOTIDE SEQUENCE [LARGE SCALE GENOMIC DNA]</scope>
    <source>
        <strain evidence="1">S2_018_000_R2_104</strain>
    </source>
</reference>
<dbReference type="EMBL" id="QFNK01000315">
    <property type="protein sequence ID" value="PZO80996.1"/>
    <property type="molecule type" value="Genomic_DNA"/>
</dbReference>
<organism evidence="1 2">
    <name type="scientific">Micavibrio aeruginosavorus</name>
    <dbReference type="NCBI Taxonomy" id="349221"/>
    <lineage>
        <taxon>Bacteria</taxon>
        <taxon>Pseudomonadati</taxon>
        <taxon>Bdellovibrionota</taxon>
        <taxon>Bdellovibrionia</taxon>
        <taxon>Bdellovibrionales</taxon>
        <taxon>Pseudobdellovibrionaceae</taxon>
        <taxon>Micavibrio</taxon>
    </lineage>
</organism>
<proteinExistence type="predicted"/>
<comment type="caution">
    <text evidence="1">The sequence shown here is derived from an EMBL/GenBank/DDBJ whole genome shotgun (WGS) entry which is preliminary data.</text>
</comment>
<dbReference type="InterPro" id="IPR009531">
    <property type="entry name" value="DUF1150"/>
</dbReference>
<protein>
    <recommendedName>
        <fullName evidence="3">DUF1150 domain-containing protein</fullName>
    </recommendedName>
</protein>
<evidence type="ECO:0000313" key="2">
    <source>
        <dbReference type="Proteomes" id="UP000249557"/>
    </source>
</evidence>
<evidence type="ECO:0008006" key="3">
    <source>
        <dbReference type="Google" id="ProtNLM"/>
    </source>
</evidence>
<name>A0A2W4ZH69_9BACT</name>
<gene>
    <name evidence="1" type="ORF">DI626_11050</name>
</gene>
<dbReference type="Proteomes" id="UP000249557">
    <property type="component" value="Unassembled WGS sequence"/>
</dbReference>
<accession>A0A2W4ZH69</accession>